<dbReference type="Gene3D" id="1.20.1250.20">
    <property type="entry name" value="MFS general substrate transporter like domains"/>
    <property type="match status" value="2"/>
</dbReference>
<evidence type="ECO:0000313" key="7">
    <source>
        <dbReference type="EMBL" id="HJG91999.1"/>
    </source>
</evidence>
<dbReference type="InterPro" id="IPR020846">
    <property type="entry name" value="MFS_dom"/>
</dbReference>
<dbReference type="PROSITE" id="PS50850">
    <property type="entry name" value="MFS"/>
    <property type="match status" value="1"/>
</dbReference>
<dbReference type="Proteomes" id="UP000742460">
    <property type="component" value="Unassembled WGS sequence"/>
</dbReference>
<dbReference type="GO" id="GO:0005886">
    <property type="term" value="C:plasma membrane"/>
    <property type="evidence" value="ECO:0007669"/>
    <property type="project" value="UniProtKB-SubCell"/>
</dbReference>
<comment type="subcellular location">
    <subcellularLocation>
        <location evidence="1">Cell membrane</location>
        <topology evidence="1">Multi-pass membrane protein</topology>
    </subcellularLocation>
</comment>
<dbReference type="GO" id="GO:0022857">
    <property type="term" value="F:transmembrane transporter activity"/>
    <property type="evidence" value="ECO:0007669"/>
    <property type="project" value="InterPro"/>
</dbReference>
<feature type="transmembrane region" description="Helical" evidence="5">
    <location>
        <begin position="136"/>
        <end position="153"/>
    </location>
</feature>
<proteinExistence type="predicted"/>
<sequence length="399" mass="41918">MIGPLGRLLGVRILLDVQFWFPTWMIFLLEQGYTPMQAAAVDAVFHAVLVLAEVPMGHLMDRIGRKRALLATCALTVLVFAGIGLVSSVWLMAVVWGVWGMLWALASGLDSTYAWELAESRPEELSPSRYLGRTRLAGGLAGVVSLLSAGLLLEVWPPLPYLVTSGLGLIALLVAVTVPSVPVPAAHASAASPDSLRSSLRIPAVRTGIMLAAIVLTVGISIRILIQPLGLQMGLGAAAIGVGYGMIAVAVALGGWLATRLAPRRHARWIVFSIILMALSYVLVALTAHLGQAWLTLLIVLPVGTAAFGLGKTITDIWLIDAVGPRWRATVLSLASAANGLAMVGLRPVIVAAGDAAGHSTAFFGWGVLSGLCGLLCLVLLRRVPPRSASRKTSAPRSP</sequence>
<feature type="transmembrane region" description="Helical" evidence="5">
    <location>
        <begin position="35"/>
        <end position="56"/>
    </location>
</feature>
<dbReference type="InterPro" id="IPR011701">
    <property type="entry name" value="MFS"/>
</dbReference>
<evidence type="ECO:0000256" key="2">
    <source>
        <dbReference type="ARBA" id="ARBA00022692"/>
    </source>
</evidence>
<organism evidence="7 8">
    <name type="scientific">Brachybacterium massiliense</name>
    <dbReference type="NCBI Taxonomy" id="1755098"/>
    <lineage>
        <taxon>Bacteria</taxon>
        <taxon>Bacillati</taxon>
        <taxon>Actinomycetota</taxon>
        <taxon>Actinomycetes</taxon>
        <taxon>Micrococcales</taxon>
        <taxon>Dermabacteraceae</taxon>
        <taxon>Brachybacterium</taxon>
    </lineage>
</organism>
<feature type="transmembrane region" description="Helical" evidence="5">
    <location>
        <begin position="232"/>
        <end position="257"/>
    </location>
</feature>
<dbReference type="PANTHER" id="PTHR23530:SF1">
    <property type="entry name" value="PERMEASE, MAJOR FACILITATOR SUPERFAMILY-RELATED"/>
    <property type="match status" value="1"/>
</dbReference>
<evidence type="ECO:0000256" key="4">
    <source>
        <dbReference type="ARBA" id="ARBA00023136"/>
    </source>
</evidence>
<feature type="transmembrane region" description="Helical" evidence="5">
    <location>
        <begin position="9"/>
        <end position="29"/>
    </location>
</feature>
<evidence type="ECO:0000256" key="3">
    <source>
        <dbReference type="ARBA" id="ARBA00022989"/>
    </source>
</evidence>
<dbReference type="PANTHER" id="PTHR23530">
    <property type="entry name" value="TRANSPORT PROTEIN-RELATED"/>
    <property type="match status" value="1"/>
</dbReference>
<evidence type="ECO:0000313" key="8">
    <source>
        <dbReference type="Proteomes" id="UP000742460"/>
    </source>
</evidence>
<comment type="caution">
    <text evidence="7">The sequence shown here is derived from an EMBL/GenBank/DDBJ whole genome shotgun (WGS) entry which is preliminary data.</text>
</comment>
<keyword evidence="2 5" id="KW-0812">Transmembrane</keyword>
<accession>A0A921MXA6</accession>
<evidence type="ECO:0000256" key="5">
    <source>
        <dbReference type="SAM" id="Phobius"/>
    </source>
</evidence>
<feature type="transmembrane region" description="Helical" evidence="5">
    <location>
        <begin position="362"/>
        <end position="381"/>
    </location>
</feature>
<dbReference type="Pfam" id="PF07690">
    <property type="entry name" value="MFS_1"/>
    <property type="match status" value="1"/>
</dbReference>
<feature type="transmembrane region" description="Helical" evidence="5">
    <location>
        <begin position="331"/>
        <end position="350"/>
    </location>
</feature>
<gene>
    <name evidence="7" type="ORF">K8V81_09790</name>
</gene>
<protein>
    <submittedName>
        <fullName evidence="7">MFS transporter</fullName>
    </submittedName>
</protein>
<feature type="transmembrane region" description="Helical" evidence="5">
    <location>
        <begin position="68"/>
        <end position="90"/>
    </location>
</feature>
<evidence type="ECO:0000256" key="1">
    <source>
        <dbReference type="ARBA" id="ARBA00004651"/>
    </source>
</evidence>
<keyword evidence="3 5" id="KW-1133">Transmembrane helix</keyword>
<feature type="domain" description="Major facilitator superfamily (MFS) profile" evidence="6">
    <location>
        <begin position="196"/>
        <end position="399"/>
    </location>
</feature>
<reference evidence="7" key="1">
    <citation type="journal article" date="2021" name="PeerJ">
        <title>Extensive microbial diversity within the chicken gut microbiome revealed by metagenomics and culture.</title>
        <authorList>
            <person name="Gilroy R."/>
            <person name="Ravi A."/>
            <person name="Getino M."/>
            <person name="Pursley I."/>
            <person name="Horton D.L."/>
            <person name="Alikhan N.F."/>
            <person name="Baker D."/>
            <person name="Gharbi K."/>
            <person name="Hall N."/>
            <person name="Watson M."/>
            <person name="Adriaenssens E.M."/>
            <person name="Foster-Nyarko E."/>
            <person name="Jarju S."/>
            <person name="Secka A."/>
            <person name="Antonio M."/>
            <person name="Oren A."/>
            <person name="Chaudhuri R.R."/>
            <person name="La Ragione R."/>
            <person name="Hildebrand F."/>
            <person name="Pallen M.J."/>
        </authorList>
    </citation>
    <scope>NUCLEOTIDE SEQUENCE</scope>
    <source>
        <strain evidence="7">ChiGjej5B5-22894</strain>
    </source>
</reference>
<evidence type="ECO:0000259" key="6">
    <source>
        <dbReference type="PROSITE" id="PS50850"/>
    </source>
</evidence>
<feature type="transmembrane region" description="Helical" evidence="5">
    <location>
        <begin position="159"/>
        <end position="183"/>
    </location>
</feature>
<dbReference type="EMBL" id="DYUE01000226">
    <property type="protein sequence ID" value="HJG91999.1"/>
    <property type="molecule type" value="Genomic_DNA"/>
</dbReference>
<feature type="transmembrane region" description="Helical" evidence="5">
    <location>
        <begin position="96"/>
        <end position="115"/>
    </location>
</feature>
<feature type="transmembrane region" description="Helical" evidence="5">
    <location>
        <begin position="269"/>
        <end position="288"/>
    </location>
</feature>
<name>A0A921MXA6_9MICO</name>
<dbReference type="InterPro" id="IPR036259">
    <property type="entry name" value="MFS_trans_sf"/>
</dbReference>
<reference evidence="7" key="2">
    <citation type="submission" date="2021-09" db="EMBL/GenBank/DDBJ databases">
        <authorList>
            <person name="Gilroy R."/>
        </authorList>
    </citation>
    <scope>NUCLEOTIDE SEQUENCE</scope>
    <source>
        <strain evidence="7">ChiGjej5B5-22894</strain>
    </source>
</reference>
<keyword evidence="4 5" id="KW-0472">Membrane</keyword>
<feature type="transmembrane region" description="Helical" evidence="5">
    <location>
        <begin position="294"/>
        <end position="319"/>
    </location>
</feature>
<dbReference type="AlphaFoldDB" id="A0A921MXA6"/>
<dbReference type="InterPro" id="IPR053160">
    <property type="entry name" value="MFS_DHA3_Transporter"/>
</dbReference>
<dbReference type="SUPFAM" id="SSF103473">
    <property type="entry name" value="MFS general substrate transporter"/>
    <property type="match status" value="1"/>
</dbReference>
<feature type="transmembrane region" description="Helical" evidence="5">
    <location>
        <begin position="204"/>
        <end position="226"/>
    </location>
</feature>